<evidence type="ECO:0000259" key="2">
    <source>
        <dbReference type="Pfam" id="PF07685"/>
    </source>
</evidence>
<dbReference type="EMBL" id="JBHLYQ010000240">
    <property type="protein sequence ID" value="MFC0083064.1"/>
    <property type="molecule type" value="Genomic_DNA"/>
</dbReference>
<accession>A0ABV6C5V2</accession>
<evidence type="ECO:0000256" key="1">
    <source>
        <dbReference type="ARBA" id="ARBA00022962"/>
    </source>
</evidence>
<proteinExistence type="predicted"/>
<dbReference type="PANTHER" id="PTHR21343">
    <property type="entry name" value="DETHIOBIOTIN SYNTHETASE"/>
    <property type="match status" value="1"/>
</dbReference>
<keyword evidence="1 3" id="KW-0315">Glutamine amidotransferase</keyword>
<dbReference type="PROSITE" id="PS51274">
    <property type="entry name" value="GATASE_COBBQ"/>
    <property type="match status" value="1"/>
</dbReference>
<dbReference type="Pfam" id="PF07685">
    <property type="entry name" value="GATase_3"/>
    <property type="match status" value="1"/>
</dbReference>
<keyword evidence="4" id="KW-1185">Reference proteome</keyword>
<dbReference type="InterPro" id="IPR011698">
    <property type="entry name" value="GATase_3"/>
</dbReference>
<sequence length="164" mass="16742">VVLAVCAGFQLLGESFPGPEDTVVAGLGLLDARTTRGPWRRAVGDAAAEPLAPEPCPAELALAAELLTEAGLLVGFENHGGATTLGSGLAPLGRVRRGRGNDGTGAEGAWAGKVLATYLHGPVLAQNPQLADALVALVTGQRPEALPDEEEQALRRARLDALGL</sequence>
<dbReference type="PANTHER" id="PTHR21343:SF9">
    <property type="entry name" value="LIPID II ISOGLUTAMINYL SYNTHASE (GLUTAMINE-HYDROLYZING) SUBUNIT GATD"/>
    <property type="match status" value="1"/>
</dbReference>
<gene>
    <name evidence="3" type="ORF">ACFFRE_13090</name>
</gene>
<organism evidence="3 4">
    <name type="scientific">Aciditerrimonas ferrireducens</name>
    <dbReference type="NCBI Taxonomy" id="667306"/>
    <lineage>
        <taxon>Bacteria</taxon>
        <taxon>Bacillati</taxon>
        <taxon>Actinomycetota</taxon>
        <taxon>Acidimicrobiia</taxon>
        <taxon>Acidimicrobiales</taxon>
        <taxon>Acidimicrobiaceae</taxon>
        <taxon>Aciditerrimonas</taxon>
    </lineage>
</organism>
<comment type="caution">
    <text evidence="3">The sequence shown here is derived from an EMBL/GenBank/DDBJ whole genome shotgun (WGS) entry which is preliminary data.</text>
</comment>
<dbReference type="InterPro" id="IPR029062">
    <property type="entry name" value="Class_I_gatase-like"/>
</dbReference>
<protein>
    <submittedName>
        <fullName evidence="3">Glutamine amidotransferase</fullName>
    </submittedName>
</protein>
<feature type="domain" description="CobB/CobQ-like glutamine amidotransferase" evidence="2">
    <location>
        <begin position="2"/>
        <end position="127"/>
    </location>
</feature>
<dbReference type="Proteomes" id="UP001589788">
    <property type="component" value="Unassembled WGS sequence"/>
</dbReference>
<evidence type="ECO:0000313" key="4">
    <source>
        <dbReference type="Proteomes" id="UP001589788"/>
    </source>
</evidence>
<name>A0ABV6C5V2_9ACTN</name>
<evidence type="ECO:0000313" key="3">
    <source>
        <dbReference type="EMBL" id="MFC0083064.1"/>
    </source>
</evidence>
<reference evidence="3 4" key="1">
    <citation type="submission" date="2024-09" db="EMBL/GenBank/DDBJ databases">
        <authorList>
            <person name="Sun Q."/>
            <person name="Mori K."/>
        </authorList>
    </citation>
    <scope>NUCLEOTIDE SEQUENCE [LARGE SCALE GENOMIC DNA]</scope>
    <source>
        <strain evidence="3 4">JCM 15389</strain>
    </source>
</reference>
<dbReference type="SUPFAM" id="SSF52317">
    <property type="entry name" value="Class I glutamine amidotransferase-like"/>
    <property type="match status" value="1"/>
</dbReference>
<feature type="non-terminal residue" evidence="3">
    <location>
        <position position="1"/>
    </location>
</feature>